<evidence type="ECO:0000256" key="1">
    <source>
        <dbReference type="ARBA" id="ARBA00022679"/>
    </source>
</evidence>
<dbReference type="InterPro" id="IPR000182">
    <property type="entry name" value="GNAT_dom"/>
</dbReference>
<evidence type="ECO:0000256" key="2">
    <source>
        <dbReference type="ARBA" id="ARBA00023315"/>
    </source>
</evidence>
<dbReference type="InterPro" id="IPR016181">
    <property type="entry name" value="Acyl_CoA_acyltransferase"/>
</dbReference>
<protein>
    <submittedName>
        <fullName evidence="4">GNAT family N-acetyltransferase</fullName>
    </submittedName>
</protein>
<dbReference type="OrthoDB" id="46888at2"/>
<sequence length="150" mass="17506">MIRPLNLQDDQVALDILDIQKFAYQIEAKRIGYPNLPPLLEWIDDIQQVHEHFYGFYAEETLAGFISIEFDRNVMTICRLAVHPNFFRRGIAQKLLRYVLKNTSAKTCLVSTAAKNKPAIKLYEKNGFIKHRTVSKDEQLSLIELVRRTR</sequence>
<name>A0A6G1X178_9BACI</name>
<feature type="domain" description="N-acetyltransferase" evidence="3">
    <location>
        <begin position="1"/>
        <end position="149"/>
    </location>
</feature>
<dbReference type="GO" id="GO:0016747">
    <property type="term" value="F:acyltransferase activity, transferring groups other than amino-acyl groups"/>
    <property type="evidence" value="ECO:0007669"/>
    <property type="project" value="InterPro"/>
</dbReference>
<keyword evidence="2" id="KW-0012">Acyltransferase</keyword>
<dbReference type="EMBL" id="WJNH01000001">
    <property type="protein sequence ID" value="MRG84712.1"/>
    <property type="molecule type" value="Genomic_DNA"/>
</dbReference>
<evidence type="ECO:0000313" key="4">
    <source>
        <dbReference type="EMBL" id="MRG84712.1"/>
    </source>
</evidence>
<proteinExistence type="predicted"/>
<dbReference type="Proteomes" id="UP000480185">
    <property type="component" value="Unassembled WGS sequence"/>
</dbReference>
<dbReference type="SUPFAM" id="SSF55729">
    <property type="entry name" value="Acyl-CoA N-acyltransferases (Nat)"/>
    <property type="match status" value="1"/>
</dbReference>
<comment type="caution">
    <text evidence="4">The sequence shown here is derived from an EMBL/GenBank/DDBJ whole genome shotgun (WGS) entry which is preliminary data.</text>
</comment>
<dbReference type="Pfam" id="PF00583">
    <property type="entry name" value="Acetyltransf_1"/>
    <property type="match status" value="1"/>
</dbReference>
<dbReference type="PANTHER" id="PTHR43800:SF1">
    <property type="entry name" value="PEPTIDYL-LYSINE N-ACETYLTRANSFERASE YJAB"/>
    <property type="match status" value="1"/>
</dbReference>
<reference evidence="4 5" key="1">
    <citation type="submission" date="2019-11" db="EMBL/GenBank/DDBJ databases">
        <authorList>
            <person name="Li J."/>
        </authorList>
    </citation>
    <scope>NUCLEOTIDE SEQUENCE [LARGE SCALE GENOMIC DNA]</scope>
    <source>
        <strain evidence="4 5">J4</strain>
    </source>
</reference>
<dbReference type="CDD" id="cd04301">
    <property type="entry name" value="NAT_SF"/>
    <property type="match status" value="1"/>
</dbReference>
<dbReference type="PROSITE" id="PS51186">
    <property type="entry name" value="GNAT"/>
    <property type="match status" value="1"/>
</dbReference>
<dbReference type="Gene3D" id="3.40.630.30">
    <property type="match status" value="1"/>
</dbReference>
<evidence type="ECO:0000313" key="5">
    <source>
        <dbReference type="Proteomes" id="UP000480185"/>
    </source>
</evidence>
<organism evidence="4 5">
    <name type="scientific">Salinibacillus xinjiangensis</name>
    <dbReference type="NCBI Taxonomy" id="1229268"/>
    <lineage>
        <taxon>Bacteria</taxon>
        <taxon>Bacillati</taxon>
        <taxon>Bacillota</taxon>
        <taxon>Bacilli</taxon>
        <taxon>Bacillales</taxon>
        <taxon>Bacillaceae</taxon>
        <taxon>Salinibacillus</taxon>
    </lineage>
</organism>
<keyword evidence="5" id="KW-1185">Reference proteome</keyword>
<dbReference type="PANTHER" id="PTHR43800">
    <property type="entry name" value="PEPTIDYL-LYSINE N-ACETYLTRANSFERASE YJAB"/>
    <property type="match status" value="1"/>
</dbReference>
<gene>
    <name evidence="4" type="ORF">GH754_00050</name>
</gene>
<accession>A0A6G1X178</accession>
<dbReference type="AlphaFoldDB" id="A0A6G1X178"/>
<evidence type="ECO:0000259" key="3">
    <source>
        <dbReference type="PROSITE" id="PS51186"/>
    </source>
</evidence>
<dbReference type="RefSeq" id="WP_153726699.1">
    <property type="nucleotide sequence ID" value="NZ_WJNH01000001.1"/>
</dbReference>
<keyword evidence="1 4" id="KW-0808">Transferase</keyword>